<dbReference type="GO" id="GO:0000166">
    <property type="term" value="F:nucleotide binding"/>
    <property type="evidence" value="ECO:0007669"/>
    <property type="project" value="UniProtKB-KW"/>
</dbReference>
<dbReference type="CDD" id="cd05398">
    <property type="entry name" value="NT_ClassII-CCAase"/>
    <property type="match status" value="1"/>
</dbReference>
<evidence type="ECO:0000313" key="15">
    <source>
        <dbReference type="Proteomes" id="UP000053433"/>
    </source>
</evidence>
<dbReference type="EMBL" id="WMZU01000043">
    <property type="protein sequence ID" value="MTS28963.1"/>
    <property type="molecule type" value="Genomic_DNA"/>
</dbReference>
<proteinExistence type="inferred from homology"/>
<evidence type="ECO:0000256" key="8">
    <source>
        <dbReference type="RuleBase" id="RU003953"/>
    </source>
</evidence>
<evidence type="ECO:0000313" key="17">
    <source>
        <dbReference type="Proteomes" id="UP000449193"/>
    </source>
</evidence>
<accession>A0A0W7TV38</accession>
<evidence type="ECO:0000313" key="13">
    <source>
        <dbReference type="EMBL" id="MTS28963.1"/>
    </source>
</evidence>
<feature type="domain" description="Poly A polymerase head" evidence="9">
    <location>
        <begin position="26"/>
        <end position="147"/>
    </location>
</feature>
<keyword evidence="8" id="KW-0694">RNA-binding</keyword>
<reference evidence="11 15" key="1">
    <citation type="submission" date="2015-10" db="EMBL/GenBank/DDBJ databases">
        <title>A novel member of the family Ruminococcaceae isolated from human faeces.</title>
        <authorList>
            <person name="Shkoporov A.N."/>
            <person name="Chaplin A.V."/>
            <person name="Motuzova O.V."/>
            <person name="Kafarskaia L.I."/>
            <person name="Efimov B.A."/>
        </authorList>
    </citation>
    <scope>NUCLEOTIDE SEQUENCE [LARGE SCALE GENOMIC DNA]</scope>
    <source>
        <strain evidence="11 15">668</strain>
    </source>
</reference>
<evidence type="ECO:0000313" key="16">
    <source>
        <dbReference type="Proteomes" id="UP000431913"/>
    </source>
</evidence>
<dbReference type="GO" id="GO:0008033">
    <property type="term" value="P:tRNA processing"/>
    <property type="evidence" value="ECO:0007669"/>
    <property type="project" value="UniProtKB-KW"/>
</dbReference>
<dbReference type="GO" id="GO:0046872">
    <property type="term" value="F:metal ion binding"/>
    <property type="evidence" value="ECO:0007669"/>
    <property type="project" value="UniProtKB-KW"/>
</dbReference>
<evidence type="ECO:0000256" key="3">
    <source>
        <dbReference type="ARBA" id="ARBA00022694"/>
    </source>
</evidence>
<evidence type="ECO:0000259" key="9">
    <source>
        <dbReference type="Pfam" id="PF01743"/>
    </source>
</evidence>
<feature type="domain" description="tRNA nucleotidyltransferase/poly(A) polymerase RNA and SrmB- binding" evidence="10">
    <location>
        <begin position="174"/>
        <end position="231"/>
    </location>
</feature>
<comment type="cofactor">
    <cofactor evidence="1">
        <name>Mg(2+)</name>
        <dbReference type="ChEBI" id="CHEBI:18420"/>
    </cofactor>
</comment>
<dbReference type="Proteomes" id="UP000472755">
    <property type="component" value="Unassembled WGS sequence"/>
</dbReference>
<keyword evidence="7" id="KW-0460">Magnesium</keyword>
<reference evidence="12 16" key="3">
    <citation type="submission" date="2019-08" db="EMBL/GenBank/DDBJ databases">
        <title>In-depth cultivation of the pig gut microbiome towards novel bacterial diversity and tailored functional studies.</title>
        <authorList>
            <person name="Wylensek D."/>
            <person name="Hitch T.C.A."/>
            <person name="Clavel T."/>
        </authorList>
    </citation>
    <scope>NUCLEOTIDE SEQUENCE [LARGE SCALE GENOMIC DNA]</scope>
    <source>
        <strain evidence="12 16">WCA3-601-WT-6J</strain>
    </source>
</reference>
<evidence type="ECO:0000256" key="1">
    <source>
        <dbReference type="ARBA" id="ARBA00001946"/>
    </source>
</evidence>
<evidence type="ECO:0000313" key="14">
    <source>
        <dbReference type="EMBL" id="MTS52006.1"/>
    </source>
</evidence>
<dbReference type="GO" id="GO:0016779">
    <property type="term" value="F:nucleotidyltransferase activity"/>
    <property type="evidence" value="ECO:0007669"/>
    <property type="project" value="UniProtKB-KW"/>
</dbReference>
<comment type="similarity">
    <text evidence="8">Belongs to the tRNA nucleotidyltransferase/poly(A) polymerase family.</text>
</comment>
<comment type="caution">
    <text evidence="11">The sequence shown here is derived from an EMBL/GenBank/DDBJ whole genome shotgun (WGS) entry which is preliminary data.</text>
</comment>
<protein>
    <submittedName>
        <fullName evidence="12">CCA tRNA nucleotidyltransferase</fullName>
    </submittedName>
</protein>
<keyword evidence="3" id="KW-0819">tRNA processing</keyword>
<dbReference type="Pfam" id="PF01743">
    <property type="entry name" value="PolyA_pol"/>
    <property type="match status" value="1"/>
</dbReference>
<name>A0A0W7TV38_9FIRM</name>
<evidence type="ECO:0000256" key="7">
    <source>
        <dbReference type="ARBA" id="ARBA00022842"/>
    </source>
</evidence>
<dbReference type="InterPro" id="IPR002646">
    <property type="entry name" value="PolA_pol_head_dom"/>
</dbReference>
<dbReference type="Pfam" id="PF12627">
    <property type="entry name" value="PolyA_pol_RNAbd"/>
    <property type="match status" value="1"/>
</dbReference>
<keyword evidence="4" id="KW-0548">Nucleotidyltransferase</keyword>
<dbReference type="Proteomes" id="UP000053433">
    <property type="component" value="Unassembled WGS sequence"/>
</dbReference>
<evidence type="ECO:0000256" key="4">
    <source>
        <dbReference type="ARBA" id="ARBA00022695"/>
    </source>
</evidence>
<dbReference type="Gene3D" id="1.10.246.80">
    <property type="match status" value="1"/>
</dbReference>
<dbReference type="InterPro" id="IPR043519">
    <property type="entry name" value="NT_sf"/>
</dbReference>
<dbReference type="Gene3D" id="3.30.460.10">
    <property type="entry name" value="Beta Polymerase, domain 2"/>
    <property type="match status" value="1"/>
</dbReference>
<dbReference type="InterPro" id="IPR050264">
    <property type="entry name" value="Bact_CCA-adding_enz_type3_sf"/>
</dbReference>
<dbReference type="PANTHER" id="PTHR46173">
    <property type="entry name" value="CCA TRNA NUCLEOTIDYLTRANSFERASE 1, MITOCHONDRIAL"/>
    <property type="match status" value="1"/>
</dbReference>
<evidence type="ECO:0000313" key="11">
    <source>
        <dbReference type="EMBL" id="KUE77700.1"/>
    </source>
</evidence>
<dbReference type="Proteomes" id="UP000449193">
    <property type="component" value="Unassembled WGS sequence"/>
</dbReference>
<dbReference type="InterPro" id="IPR032828">
    <property type="entry name" value="PolyA_RNA-bd"/>
</dbReference>
<evidence type="ECO:0000256" key="2">
    <source>
        <dbReference type="ARBA" id="ARBA00022679"/>
    </source>
</evidence>
<evidence type="ECO:0000256" key="6">
    <source>
        <dbReference type="ARBA" id="ARBA00022741"/>
    </source>
</evidence>
<dbReference type="PANTHER" id="PTHR46173:SF1">
    <property type="entry name" value="CCA TRNA NUCLEOTIDYLTRANSFERASE 1, MITOCHONDRIAL"/>
    <property type="match status" value="1"/>
</dbReference>
<evidence type="ECO:0000256" key="5">
    <source>
        <dbReference type="ARBA" id="ARBA00022723"/>
    </source>
</evidence>
<evidence type="ECO:0000313" key="12">
    <source>
        <dbReference type="EMBL" id="MST91318.1"/>
    </source>
</evidence>
<dbReference type="Proteomes" id="UP000431913">
    <property type="component" value="Unassembled WGS sequence"/>
</dbReference>
<gene>
    <name evidence="11" type="ORF">ASJ35_02995</name>
    <name evidence="12" type="ORF">FYJ76_05105</name>
    <name evidence="14" type="ORF">GMD52_10675</name>
    <name evidence="13" type="ORF">GMD59_16980</name>
</gene>
<dbReference type="SUPFAM" id="SSF81891">
    <property type="entry name" value="Poly A polymerase C-terminal region-like"/>
    <property type="match status" value="1"/>
</dbReference>
<keyword evidence="5" id="KW-0479">Metal-binding</keyword>
<dbReference type="EMBL" id="LMUA01000002">
    <property type="protein sequence ID" value="KUE77700.1"/>
    <property type="molecule type" value="Genomic_DNA"/>
</dbReference>
<dbReference type="SUPFAM" id="SSF81301">
    <property type="entry name" value="Nucleotidyltransferase"/>
    <property type="match status" value="1"/>
</dbReference>
<keyword evidence="6" id="KW-0547">Nucleotide-binding</keyword>
<dbReference type="Gene3D" id="1.10.3090.10">
    <property type="entry name" value="cca-adding enzyme, domain 2"/>
    <property type="match status" value="1"/>
</dbReference>
<evidence type="ECO:0000259" key="10">
    <source>
        <dbReference type="Pfam" id="PF12627"/>
    </source>
</evidence>
<dbReference type="EMBL" id="WMZR01000013">
    <property type="protein sequence ID" value="MTS52006.1"/>
    <property type="molecule type" value="Genomic_DNA"/>
</dbReference>
<organism evidence="11 15">
    <name type="scientific">Ruthenibacterium lactatiformans</name>
    <dbReference type="NCBI Taxonomy" id="1550024"/>
    <lineage>
        <taxon>Bacteria</taxon>
        <taxon>Bacillati</taxon>
        <taxon>Bacillota</taxon>
        <taxon>Clostridia</taxon>
        <taxon>Eubacteriales</taxon>
        <taxon>Oscillospiraceae</taxon>
        <taxon>Ruthenibacterium</taxon>
    </lineage>
</organism>
<evidence type="ECO:0000313" key="18">
    <source>
        <dbReference type="Proteomes" id="UP000472755"/>
    </source>
</evidence>
<reference evidence="17 18" key="2">
    <citation type="journal article" date="2019" name="Nat. Med.">
        <title>A library of human gut bacterial isolates paired with longitudinal multiomics data enables mechanistic microbiome research.</title>
        <authorList>
            <person name="Poyet M."/>
            <person name="Groussin M."/>
            <person name="Gibbons S.M."/>
            <person name="Avila-Pacheco J."/>
            <person name="Jiang X."/>
            <person name="Kearney S.M."/>
            <person name="Perrotta A.R."/>
            <person name="Berdy B."/>
            <person name="Zhao S."/>
            <person name="Lieberman T.D."/>
            <person name="Swanson P.K."/>
            <person name="Smith M."/>
            <person name="Roesemann S."/>
            <person name="Alexander J.E."/>
            <person name="Rich S.A."/>
            <person name="Livny J."/>
            <person name="Vlamakis H."/>
            <person name="Clish C."/>
            <person name="Bullock K."/>
            <person name="Deik A."/>
            <person name="Scott J."/>
            <person name="Pierce K.A."/>
            <person name="Xavier R.J."/>
            <person name="Alm E.J."/>
        </authorList>
    </citation>
    <scope>NUCLEOTIDE SEQUENCE [LARGE SCALE GENOMIC DNA]</scope>
    <source>
        <strain evidence="13 18">BIOML-A4</strain>
        <strain evidence="14 17">BIOML-A7</strain>
    </source>
</reference>
<dbReference type="AlphaFoldDB" id="A0A0W7TV38"/>
<keyword evidence="2 8" id="KW-0808">Transferase</keyword>
<dbReference type="GeneID" id="42857662"/>
<dbReference type="GO" id="GO:0000049">
    <property type="term" value="F:tRNA binding"/>
    <property type="evidence" value="ECO:0007669"/>
    <property type="project" value="TreeGrafter"/>
</dbReference>
<dbReference type="RefSeq" id="WP_050005952.1">
    <property type="nucleotide sequence ID" value="NZ_CAOJUJ010000022.1"/>
</dbReference>
<dbReference type="EMBL" id="VUNJ01000004">
    <property type="protein sequence ID" value="MST91318.1"/>
    <property type="molecule type" value="Genomic_DNA"/>
</dbReference>
<sequence length="419" mass="44695">MEVDILLPAPVRSILSTLQQQGHSAFAVGGCVRDSLMGRAPHDWDVCTSARPGEIKAAFPGKCLSAPGIRHGTVTVLLEHTPYEVTTFRTDGAYSDHRRPDSVRFVRSVTDDLARRDFTVNAMAYSPAAGLIDPFGGAADLAAKRLRCVGEPARRFSEDVLRVLRMARFAATMGFSVEPQTAAAALAKCGALTEVAIERSRAEFCKMLCGRHVARVLRNYRALFEPLLPCLSHVSDAAWENAVSAIQAAPDDLTVRMGLLFCAVEPEQAAILCPDAKTAEIAAQLALYADAPLQALPPVIRRWLHTLGPEVLRGLTLLQAARAVAHGDGVRQDDLRDFAAALGRTLATGACYDRSMLAVNGADALAAGIREGVAVGAALEELLEKVIEGTLPNSRGVLLEQLASMGGTGADSCEQESLF</sequence>